<organism evidence="2 3">
    <name type="scientific">Candidatus Woesebacteria bacterium RBG_16_34_12</name>
    <dbReference type="NCBI Taxonomy" id="1802480"/>
    <lineage>
        <taxon>Bacteria</taxon>
        <taxon>Candidatus Woeseibacteriota</taxon>
    </lineage>
</organism>
<keyword evidence="1" id="KW-0175">Coiled coil</keyword>
<accession>A0A1F7XBT0</accession>
<evidence type="ECO:0000313" key="3">
    <source>
        <dbReference type="Proteomes" id="UP000177053"/>
    </source>
</evidence>
<gene>
    <name evidence="2" type="ORF">A2Z22_04415</name>
</gene>
<dbReference type="Proteomes" id="UP000177053">
    <property type="component" value="Unassembled WGS sequence"/>
</dbReference>
<protein>
    <submittedName>
        <fullName evidence="2">Uncharacterized protein</fullName>
    </submittedName>
</protein>
<dbReference type="AlphaFoldDB" id="A0A1F7XBT0"/>
<comment type="caution">
    <text evidence="2">The sequence shown here is derived from an EMBL/GenBank/DDBJ whole genome shotgun (WGS) entry which is preliminary data.</text>
</comment>
<evidence type="ECO:0000313" key="2">
    <source>
        <dbReference type="EMBL" id="OGM11785.1"/>
    </source>
</evidence>
<sequence>MIESQLDELRIYLDREDKSKRELEQDQENVRQELEERGRRAIEKYRLECEELEPLTEEKVVTVIQPWFDKLQTNGTYDQLLGWLETHGEYDLSVSSEIQYYWPDKAFQSFRGGEERPFDWLAKYIVGKYRDYRRGIEEHHPDINEKWKAFFKIENRKYVHQGLLISRWPVGRTGFGFAVGRAKRLEIPVYVEDISEAIPSIHPRVWIGFAEQIENGTAQEILESSLKPKHKWRDTL</sequence>
<reference evidence="2 3" key="1">
    <citation type="journal article" date="2016" name="Nat. Commun.">
        <title>Thousands of microbial genomes shed light on interconnected biogeochemical processes in an aquifer system.</title>
        <authorList>
            <person name="Anantharaman K."/>
            <person name="Brown C.T."/>
            <person name="Hug L.A."/>
            <person name="Sharon I."/>
            <person name="Castelle C.J."/>
            <person name="Probst A.J."/>
            <person name="Thomas B.C."/>
            <person name="Singh A."/>
            <person name="Wilkins M.J."/>
            <person name="Karaoz U."/>
            <person name="Brodie E.L."/>
            <person name="Williams K.H."/>
            <person name="Hubbard S.S."/>
            <person name="Banfield J.F."/>
        </authorList>
    </citation>
    <scope>NUCLEOTIDE SEQUENCE [LARGE SCALE GENOMIC DNA]</scope>
</reference>
<feature type="coiled-coil region" evidence="1">
    <location>
        <begin position="6"/>
        <end position="40"/>
    </location>
</feature>
<dbReference type="EMBL" id="MGFS01000011">
    <property type="protein sequence ID" value="OGM11785.1"/>
    <property type="molecule type" value="Genomic_DNA"/>
</dbReference>
<proteinExistence type="predicted"/>
<evidence type="ECO:0000256" key="1">
    <source>
        <dbReference type="SAM" id="Coils"/>
    </source>
</evidence>
<name>A0A1F7XBT0_9BACT</name>